<evidence type="ECO:0000256" key="3">
    <source>
        <dbReference type="SAM" id="MobiDB-lite"/>
    </source>
</evidence>
<dbReference type="AlphaFoldDB" id="A0A927CK00"/>
<dbReference type="EMBL" id="JACXIY010000013">
    <property type="protein sequence ID" value="MBD2868929.1"/>
    <property type="molecule type" value="Genomic_DNA"/>
</dbReference>
<feature type="domain" description="NodB homology" evidence="4">
    <location>
        <begin position="157"/>
        <end position="338"/>
    </location>
</feature>
<evidence type="ECO:0000256" key="2">
    <source>
        <dbReference type="ARBA" id="ARBA00022801"/>
    </source>
</evidence>
<dbReference type="GO" id="GO:0005975">
    <property type="term" value="P:carbohydrate metabolic process"/>
    <property type="evidence" value="ECO:0007669"/>
    <property type="project" value="InterPro"/>
</dbReference>
<dbReference type="InterPro" id="IPR011330">
    <property type="entry name" value="Glyco_hydro/deAcase_b/a-brl"/>
</dbReference>
<organism evidence="5 6">
    <name type="scientific">Paenibacillus arenilitoris</name>
    <dbReference type="NCBI Taxonomy" id="2772299"/>
    <lineage>
        <taxon>Bacteria</taxon>
        <taxon>Bacillati</taxon>
        <taxon>Bacillota</taxon>
        <taxon>Bacilli</taxon>
        <taxon>Bacillales</taxon>
        <taxon>Paenibacillaceae</taxon>
        <taxon>Paenibacillus</taxon>
    </lineage>
</organism>
<dbReference type="Pfam" id="PF01522">
    <property type="entry name" value="Polysacc_deac_1"/>
    <property type="match status" value="1"/>
</dbReference>
<dbReference type="GO" id="GO:0016810">
    <property type="term" value="F:hydrolase activity, acting on carbon-nitrogen (but not peptide) bonds"/>
    <property type="evidence" value="ECO:0007669"/>
    <property type="project" value="InterPro"/>
</dbReference>
<feature type="compositionally biased region" description="Basic and acidic residues" evidence="3">
    <location>
        <begin position="130"/>
        <end position="141"/>
    </location>
</feature>
<dbReference type="SUPFAM" id="SSF88713">
    <property type="entry name" value="Glycoside hydrolase/deacetylase"/>
    <property type="match status" value="1"/>
</dbReference>
<dbReference type="GO" id="GO:0046872">
    <property type="term" value="F:metal ion binding"/>
    <property type="evidence" value="ECO:0007669"/>
    <property type="project" value="UniProtKB-KW"/>
</dbReference>
<feature type="compositionally biased region" description="Basic and acidic residues" evidence="3">
    <location>
        <begin position="80"/>
        <end position="97"/>
    </location>
</feature>
<dbReference type="CDD" id="cd10917">
    <property type="entry name" value="CE4_NodB_like_6s_7s"/>
    <property type="match status" value="1"/>
</dbReference>
<dbReference type="PROSITE" id="PS51677">
    <property type="entry name" value="NODB"/>
    <property type="match status" value="1"/>
</dbReference>
<feature type="compositionally biased region" description="Polar residues" evidence="3">
    <location>
        <begin position="99"/>
        <end position="113"/>
    </location>
</feature>
<evidence type="ECO:0000313" key="6">
    <source>
        <dbReference type="Proteomes" id="UP000632125"/>
    </source>
</evidence>
<dbReference type="PANTHER" id="PTHR10587:SF133">
    <property type="entry name" value="CHITIN DEACETYLASE 1-RELATED"/>
    <property type="match status" value="1"/>
</dbReference>
<proteinExistence type="predicted"/>
<sequence>MDGSFGLSALMQSGNGPVGSKGPLTAGGAESDGDLVVIGNEEGPNEGGITHGDWEPAPNDGEGNGVPPGEQDGGPDVSLPEDRPDRPDEQSDTDHTPDGTGQTGSQDDSSQATGPDGADKPGQAGEPDDADRPDANGKPDEPANPQEPPAGEQDGEKLVALTFDDGPDKNYTTAILDILKEKGVTATFFVVGQQVKKNPDVLKRIADEGHAVGNHSYNHKDLSKLNKQQILEEMSTSDAVIEDALGFTPTLFRAPYGAVSDTLKNVLKANKRELIGWSVDTRDWAGTSPADMREMIRKETEPGGIILMHSFGGKNIKHTVEALPGIIDDLAEMGYTFVTADRVA</sequence>
<dbReference type="Gene3D" id="3.20.20.370">
    <property type="entry name" value="Glycoside hydrolase/deacetylase"/>
    <property type="match status" value="1"/>
</dbReference>
<comment type="caution">
    <text evidence="5">The sequence shown here is derived from an EMBL/GenBank/DDBJ whole genome shotgun (WGS) entry which is preliminary data.</text>
</comment>
<feature type="region of interest" description="Disordered" evidence="3">
    <location>
        <begin position="1"/>
        <end position="154"/>
    </location>
</feature>
<keyword evidence="6" id="KW-1185">Reference proteome</keyword>
<keyword evidence="2" id="KW-0378">Hydrolase</keyword>
<accession>A0A927CK00</accession>
<keyword evidence="1" id="KW-0479">Metal-binding</keyword>
<evidence type="ECO:0000259" key="4">
    <source>
        <dbReference type="PROSITE" id="PS51677"/>
    </source>
</evidence>
<evidence type="ECO:0000256" key="1">
    <source>
        <dbReference type="ARBA" id="ARBA00022723"/>
    </source>
</evidence>
<evidence type="ECO:0000313" key="5">
    <source>
        <dbReference type="EMBL" id="MBD2868929.1"/>
    </source>
</evidence>
<name>A0A927CK00_9BACL</name>
<protein>
    <submittedName>
        <fullName evidence="5">Polysaccharide deacetylase family protein</fullName>
    </submittedName>
</protein>
<gene>
    <name evidence="5" type="ORF">IDH41_10090</name>
</gene>
<dbReference type="Proteomes" id="UP000632125">
    <property type="component" value="Unassembled WGS sequence"/>
</dbReference>
<dbReference type="PANTHER" id="PTHR10587">
    <property type="entry name" value="GLYCOSYL TRANSFERASE-RELATED"/>
    <property type="match status" value="1"/>
</dbReference>
<reference evidence="5" key="1">
    <citation type="submission" date="2020-09" db="EMBL/GenBank/DDBJ databases">
        <title>A novel bacterium of genus Paenibacillus, isolated from South China Sea.</title>
        <authorList>
            <person name="Huang H."/>
            <person name="Mo K."/>
            <person name="Hu Y."/>
        </authorList>
    </citation>
    <scope>NUCLEOTIDE SEQUENCE</scope>
    <source>
        <strain evidence="5">IB182493</strain>
    </source>
</reference>
<dbReference type="GO" id="GO:0016020">
    <property type="term" value="C:membrane"/>
    <property type="evidence" value="ECO:0007669"/>
    <property type="project" value="TreeGrafter"/>
</dbReference>
<dbReference type="InterPro" id="IPR002509">
    <property type="entry name" value="NODB_dom"/>
</dbReference>
<dbReference type="InterPro" id="IPR050248">
    <property type="entry name" value="Polysacc_deacetylase_ArnD"/>
</dbReference>